<dbReference type="CDD" id="cd14474">
    <property type="entry name" value="SPX_YDR089W"/>
    <property type="match status" value="1"/>
</dbReference>
<dbReference type="InterPro" id="IPR051572">
    <property type="entry name" value="VTC_Complex_Subunit"/>
</dbReference>
<sequence length="875" mass="96722">MKFGDTLRGRSIPQWAYHNIDYDDLKRMVKDNTTSTHNQPRFIPGQGNEAKALKEFEDELYGQLLEQHERVGRFVQSKADELACRLADLEKRVEKLKQRITQSSDSRLSMRRVERLSKLEDETLFAGQELGQLDRFVVVNRQAFRKILKKYKKWTGSAGLEGRFQRHVLDRPTSFTNQNFLLSLALYNKVLADIRLAGTPDKSLVKHQTSHSQGGESIPSRAAELKEAFERGTDAEMDTAFAMLPLGPQAITACYWIHPENLFQLQVLLLRHARSRKNQISVSTPSQTSSRPSRRGSVSESGSSATIQSGSEACFISCDDLPSVVKRQSSATVEDAESAGGSFIHNSVASIYLSSTGDAVVVVGASSPEIKPESDDTQGLPCFLTTKVRRKALRRLFDAGSSAKDISSFEEQSDRTQNSQSSALISKSPLVNTCLNMNSNIGVIKEWLRGHQKVQPLLELRSQRCRFMGIHNIANSGLWATLDTDVIMAKSTLLSLDKYDSSESSNDSVSAIQKFPYAVLSIRIEGNVSTSLIEELDGSHLTERVRGFSLDTHAVATLYQPRHMASPYWLPLLDRDIRKTPTSVETCRQRDPRSTPQSGSTRLPSVSTGSGQGLTNGHFSPQIQSSETSAPDVSESSNTIIERQKRKARRERPLSRAVYEASPQQRQRYWNEFDDGEDALDRETYSVYIDPNASSFPGAAVLSRVADVLKSLPRKLKSQIWREKSTSDERESLLGGERPNSRSSTDSSDIENGRLGPELLPHRRHRGPPALLQRILPHGSDRDPWISGVVIACFLVSFVLLFLVAVLVTTGRRNAVAETDIGILVGAASSLALGFGGLAGMALRKQRASSIWLAVAALLFTAIVIGNGALLVQAL</sequence>
<evidence type="ECO:0000256" key="1">
    <source>
        <dbReference type="ARBA" id="ARBA00004128"/>
    </source>
</evidence>
<evidence type="ECO:0000256" key="5">
    <source>
        <dbReference type="ARBA" id="ARBA00023136"/>
    </source>
</evidence>
<keyword evidence="5 8" id="KW-0472">Membrane</keyword>
<accession>A0A8H3G2K9</accession>
<gene>
    <name evidence="10" type="ORF">HETSPECPRED_008245</name>
</gene>
<dbReference type="Proteomes" id="UP000664521">
    <property type="component" value="Unassembled WGS sequence"/>
</dbReference>
<evidence type="ECO:0000313" key="11">
    <source>
        <dbReference type="Proteomes" id="UP000664521"/>
    </source>
</evidence>
<dbReference type="Pfam" id="PF09359">
    <property type="entry name" value="VTC"/>
    <property type="match status" value="1"/>
</dbReference>
<feature type="compositionally biased region" description="Low complexity" evidence="7">
    <location>
        <begin position="281"/>
        <end position="304"/>
    </location>
</feature>
<evidence type="ECO:0000256" key="7">
    <source>
        <dbReference type="SAM" id="MobiDB-lite"/>
    </source>
</evidence>
<proteinExistence type="predicted"/>
<dbReference type="Gene3D" id="3.20.100.30">
    <property type="entry name" value="VTC, catalytic tunnel domain"/>
    <property type="match status" value="1"/>
</dbReference>
<evidence type="ECO:0000313" key="10">
    <source>
        <dbReference type="EMBL" id="CAF9932008.1"/>
    </source>
</evidence>
<dbReference type="EMBL" id="CAJPDS010000061">
    <property type="protein sequence ID" value="CAF9932008.1"/>
    <property type="molecule type" value="Genomic_DNA"/>
</dbReference>
<evidence type="ECO:0000256" key="8">
    <source>
        <dbReference type="SAM" id="Phobius"/>
    </source>
</evidence>
<dbReference type="InterPro" id="IPR018966">
    <property type="entry name" value="VTC_domain"/>
</dbReference>
<feature type="coiled-coil region" evidence="6">
    <location>
        <begin position="79"/>
        <end position="106"/>
    </location>
</feature>
<feature type="region of interest" description="Disordered" evidence="7">
    <location>
        <begin position="721"/>
        <end position="760"/>
    </location>
</feature>
<evidence type="ECO:0000256" key="4">
    <source>
        <dbReference type="ARBA" id="ARBA00022989"/>
    </source>
</evidence>
<feature type="region of interest" description="Disordered" evidence="7">
    <location>
        <begin position="279"/>
        <end position="305"/>
    </location>
</feature>
<dbReference type="InterPro" id="IPR042267">
    <property type="entry name" value="VTC_sf"/>
</dbReference>
<dbReference type="GO" id="GO:0033254">
    <property type="term" value="C:vacuolar transporter chaperone complex"/>
    <property type="evidence" value="ECO:0007669"/>
    <property type="project" value="TreeGrafter"/>
</dbReference>
<feature type="compositionally biased region" description="Polar residues" evidence="7">
    <location>
        <begin position="594"/>
        <end position="641"/>
    </location>
</feature>
<name>A0A8H3G2K9_9LECA</name>
<comment type="caution">
    <text evidence="10">The sequence shown here is derived from an EMBL/GenBank/DDBJ whole genome shotgun (WGS) entry which is preliminary data.</text>
</comment>
<dbReference type="GO" id="GO:0007034">
    <property type="term" value="P:vacuolar transport"/>
    <property type="evidence" value="ECO:0007669"/>
    <property type="project" value="TreeGrafter"/>
</dbReference>
<feature type="domain" description="SPX" evidence="9">
    <location>
        <begin position="1"/>
        <end position="165"/>
    </location>
</feature>
<dbReference type="InterPro" id="IPR004331">
    <property type="entry name" value="SPX_dom"/>
</dbReference>
<protein>
    <recommendedName>
        <fullName evidence="9">SPX domain-containing protein</fullName>
    </recommendedName>
</protein>
<keyword evidence="3 8" id="KW-0812">Transmembrane</keyword>
<dbReference type="PROSITE" id="PS51382">
    <property type="entry name" value="SPX"/>
    <property type="match status" value="1"/>
</dbReference>
<comment type="subcellular location">
    <subcellularLocation>
        <location evidence="1">Vacuole membrane</location>
        <topology evidence="1">Multi-pass membrane protein</topology>
    </subcellularLocation>
</comment>
<feature type="compositionally biased region" description="Basic and acidic residues" evidence="7">
    <location>
        <begin position="721"/>
        <end position="732"/>
    </location>
</feature>
<keyword evidence="4 8" id="KW-1133">Transmembrane helix</keyword>
<evidence type="ECO:0000256" key="2">
    <source>
        <dbReference type="ARBA" id="ARBA00022554"/>
    </source>
</evidence>
<dbReference type="OrthoDB" id="5588846at2759"/>
<keyword evidence="2" id="KW-0926">Vacuole</keyword>
<dbReference type="GO" id="GO:0042144">
    <property type="term" value="P:vacuole fusion, non-autophagic"/>
    <property type="evidence" value="ECO:0007669"/>
    <property type="project" value="TreeGrafter"/>
</dbReference>
<feature type="transmembrane region" description="Helical" evidence="8">
    <location>
        <begin position="785"/>
        <end position="809"/>
    </location>
</feature>
<organism evidence="10 11">
    <name type="scientific">Heterodermia speciosa</name>
    <dbReference type="NCBI Taxonomy" id="116794"/>
    <lineage>
        <taxon>Eukaryota</taxon>
        <taxon>Fungi</taxon>
        <taxon>Dikarya</taxon>
        <taxon>Ascomycota</taxon>
        <taxon>Pezizomycotina</taxon>
        <taxon>Lecanoromycetes</taxon>
        <taxon>OSLEUM clade</taxon>
        <taxon>Lecanoromycetidae</taxon>
        <taxon>Caliciales</taxon>
        <taxon>Physciaceae</taxon>
        <taxon>Heterodermia</taxon>
    </lineage>
</organism>
<dbReference type="GO" id="GO:0000329">
    <property type="term" value="C:fungal-type vacuole membrane"/>
    <property type="evidence" value="ECO:0007669"/>
    <property type="project" value="TreeGrafter"/>
</dbReference>
<feature type="transmembrane region" description="Helical" evidence="8">
    <location>
        <begin position="821"/>
        <end position="843"/>
    </location>
</feature>
<dbReference type="PANTHER" id="PTHR46140:SF1">
    <property type="entry name" value="VACUOLAR TRANSPORTER CHAPERONE COMPLEX SUBUNIT 4-RELATED"/>
    <property type="match status" value="1"/>
</dbReference>
<evidence type="ECO:0000256" key="6">
    <source>
        <dbReference type="SAM" id="Coils"/>
    </source>
</evidence>
<keyword evidence="6" id="KW-0175">Coiled coil</keyword>
<reference evidence="10" key="1">
    <citation type="submission" date="2021-03" db="EMBL/GenBank/DDBJ databases">
        <authorList>
            <person name="Tagirdzhanova G."/>
        </authorList>
    </citation>
    <scope>NUCLEOTIDE SEQUENCE</scope>
</reference>
<dbReference type="GO" id="GO:0006799">
    <property type="term" value="P:polyphosphate biosynthetic process"/>
    <property type="evidence" value="ECO:0007669"/>
    <property type="project" value="UniProtKB-ARBA"/>
</dbReference>
<evidence type="ECO:0000259" key="9">
    <source>
        <dbReference type="PROSITE" id="PS51382"/>
    </source>
</evidence>
<feature type="region of interest" description="Disordered" evidence="7">
    <location>
        <begin position="581"/>
        <end position="664"/>
    </location>
</feature>
<feature type="transmembrane region" description="Helical" evidence="8">
    <location>
        <begin position="849"/>
        <end position="872"/>
    </location>
</feature>
<dbReference type="PANTHER" id="PTHR46140">
    <property type="entry name" value="VACUOLAR TRANSPORTER CHAPERONE 1-RELATED"/>
    <property type="match status" value="1"/>
</dbReference>
<dbReference type="AlphaFoldDB" id="A0A8H3G2K9"/>
<keyword evidence="11" id="KW-1185">Reference proteome</keyword>
<dbReference type="GO" id="GO:0016237">
    <property type="term" value="P:microautophagy"/>
    <property type="evidence" value="ECO:0007669"/>
    <property type="project" value="TreeGrafter"/>
</dbReference>
<evidence type="ECO:0000256" key="3">
    <source>
        <dbReference type="ARBA" id="ARBA00022692"/>
    </source>
</evidence>